<proteinExistence type="predicted"/>
<dbReference type="AlphaFoldDB" id="A0A067P0R9"/>
<organism evidence="1 2">
    <name type="scientific">Pleurotus ostreatus (strain PC15)</name>
    <name type="common">Oyster mushroom</name>
    <dbReference type="NCBI Taxonomy" id="1137138"/>
    <lineage>
        <taxon>Eukaryota</taxon>
        <taxon>Fungi</taxon>
        <taxon>Dikarya</taxon>
        <taxon>Basidiomycota</taxon>
        <taxon>Agaricomycotina</taxon>
        <taxon>Agaricomycetes</taxon>
        <taxon>Agaricomycetidae</taxon>
        <taxon>Agaricales</taxon>
        <taxon>Pleurotineae</taxon>
        <taxon>Pleurotaceae</taxon>
        <taxon>Pleurotus</taxon>
    </lineage>
</organism>
<accession>A0A067P0R9</accession>
<dbReference type="VEuPathDB" id="FungiDB:PLEOSDRAFT_154724"/>
<dbReference type="Proteomes" id="UP000027073">
    <property type="component" value="Unassembled WGS sequence"/>
</dbReference>
<sequence length="1034" mass="115933">MSDPAPHVPVYTNVANDKSTFNNVKGSQFVNHVTGECLRLQNIEPTERPSDVVDLEGIRRHVEESSRVVQDLREKAKDRDTHSHLSVYRALSVHPALSAMQPPTDILGDLDWYQELNSSLPSFGGIFRSFKQNSHFKRASTLGEEGTRARIMLLLLWVVGHRLPLDKVRQLVSTAIDDGMSVLRSRAKGNGDLLLGLYQVQGVVEQLARMIKTRLPLGKESNPFYGHDFTADDEDKAMPRDELWVYDDTPGKGYVVGASTLGQTMTAFRLPATMRYEFDVKRNPVVLLRPLQDRVLVPQTKLSLLMIQWLTRNFGLGKKVFSPFEIDTQAFWNADPPSPDTVASGSEFDMDALDVDEPQTIFDAFQDLPLEEWVHLRFCRSYHVHHWAHDIFVRTILFSAYCGRCALPSSHEISQSIATAAYFRTRLLQDIVDEIQIHLMIGSMEIWTDVGGEKWEEPFRDMTKEDRGLMAIFSDVANEFLLPTISLPTGPPAFMEVFSFLIDPALDCPGEPDIVEITRYLEEGAVPSPDENVEDGGSAFQIPILDPTTCSCSRCASVHNQITAEHMENFQMKYIAWMNDEKGRDGCNALADAWEPVVQAAEEWVDEHILEKVESPLDIFPYSPDRRLGIAIVHVLANMELKLNTLLRGVDLLRFVTDLRYSHIHPDSFLGKKGSLDNEAELLGFVIPAEDNADYAVEPSYYTDDSDDEFEVDQGQATLCVSGGWLYNLASSQRDEVDVVHVIPESRSLRIQILSTIYPAPRAVHMPRMMAVPPVIIPHSHMLLDAPDTPDTSLPVAIAACDPIVSIELSDIAAHGFPAVKAAGSEPGNEIHREGYSAQMSVIYQNRLFRTWWRPDVVVGQPCTHKAEYHRMTCCSMTSNQILLQVPPMNCCPPLPVNKSDYPAPGIFLDSPDDSAVRKQYDEYQKFATSRLTERDGALEAGHMCIVRCSESGSEDSEGPADPLIILAASLRLRVYIVSTRECCLCACERMRVQNCSVGMVMVSSHRESRAVTKCGHCIFADERADQIIKRYTD</sequence>
<dbReference type="EMBL" id="KL198006">
    <property type="protein sequence ID" value="KDQ30007.1"/>
    <property type="molecule type" value="Genomic_DNA"/>
</dbReference>
<evidence type="ECO:0000313" key="1">
    <source>
        <dbReference type="EMBL" id="KDQ30007.1"/>
    </source>
</evidence>
<dbReference type="OrthoDB" id="3265206at2759"/>
<dbReference type="InParanoid" id="A0A067P0R9"/>
<name>A0A067P0R9_PLEO1</name>
<evidence type="ECO:0000313" key="2">
    <source>
        <dbReference type="Proteomes" id="UP000027073"/>
    </source>
</evidence>
<gene>
    <name evidence="1" type="ORF">PLEOSDRAFT_154724</name>
</gene>
<dbReference type="HOGENOM" id="CLU_306545_0_0_1"/>
<reference evidence="2" key="1">
    <citation type="journal article" date="2014" name="Proc. Natl. Acad. Sci. U.S.A.">
        <title>Extensive sampling of basidiomycete genomes demonstrates inadequacy of the white-rot/brown-rot paradigm for wood decay fungi.</title>
        <authorList>
            <person name="Riley R."/>
            <person name="Salamov A.A."/>
            <person name="Brown D.W."/>
            <person name="Nagy L.G."/>
            <person name="Floudas D."/>
            <person name="Held B.W."/>
            <person name="Levasseur A."/>
            <person name="Lombard V."/>
            <person name="Morin E."/>
            <person name="Otillar R."/>
            <person name="Lindquist E.A."/>
            <person name="Sun H."/>
            <person name="LaButti K.M."/>
            <person name="Schmutz J."/>
            <person name="Jabbour D."/>
            <person name="Luo H."/>
            <person name="Baker S.E."/>
            <person name="Pisabarro A.G."/>
            <person name="Walton J.D."/>
            <person name="Blanchette R.A."/>
            <person name="Henrissat B."/>
            <person name="Martin F."/>
            <person name="Cullen D."/>
            <person name="Hibbett D.S."/>
            <person name="Grigoriev I.V."/>
        </authorList>
    </citation>
    <scope>NUCLEOTIDE SEQUENCE [LARGE SCALE GENOMIC DNA]</scope>
    <source>
        <strain evidence="2">PC15</strain>
    </source>
</reference>
<protein>
    <submittedName>
        <fullName evidence="1">Uncharacterized protein</fullName>
    </submittedName>
</protein>